<dbReference type="GO" id="GO:0004356">
    <property type="term" value="F:glutamine synthetase activity"/>
    <property type="evidence" value="ECO:0007669"/>
    <property type="project" value="InterPro"/>
</dbReference>
<comment type="caution">
    <text evidence="6">The sequence shown here is derived from an EMBL/GenBank/DDBJ whole genome shotgun (WGS) entry which is preliminary data.</text>
</comment>
<reference evidence="6" key="1">
    <citation type="submission" date="2023-03" db="EMBL/GenBank/DDBJ databases">
        <title>Massive genome expansion in bonnet fungi (Mycena s.s.) driven by repeated elements and novel gene families across ecological guilds.</title>
        <authorList>
            <consortium name="Lawrence Berkeley National Laboratory"/>
            <person name="Harder C.B."/>
            <person name="Miyauchi S."/>
            <person name="Viragh M."/>
            <person name="Kuo A."/>
            <person name="Thoen E."/>
            <person name="Andreopoulos B."/>
            <person name="Lu D."/>
            <person name="Skrede I."/>
            <person name="Drula E."/>
            <person name="Henrissat B."/>
            <person name="Morin E."/>
            <person name="Kohler A."/>
            <person name="Barry K."/>
            <person name="LaButti K."/>
            <person name="Morin E."/>
            <person name="Salamov A."/>
            <person name="Lipzen A."/>
            <person name="Mereny Z."/>
            <person name="Hegedus B."/>
            <person name="Baldrian P."/>
            <person name="Stursova M."/>
            <person name="Weitz H."/>
            <person name="Taylor A."/>
            <person name="Grigoriev I.V."/>
            <person name="Nagy L.G."/>
            <person name="Martin F."/>
            <person name="Kauserud H."/>
        </authorList>
    </citation>
    <scope>NUCLEOTIDE SEQUENCE</scope>
    <source>
        <strain evidence="6">CBHHK188m</strain>
    </source>
</reference>
<dbReference type="PANTHER" id="PTHR43785">
    <property type="entry name" value="GAMMA-GLUTAMYLPUTRESCINE SYNTHETASE"/>
    <property type="match status" value="1"/>
</dbReference>
<comment type="similarity">
    <text evidence="3 4">Belongs to the glutamine synthetase family.</text>
</comment>
<dbReference type="InterPro" id="IPR036651">
    <property type="entry name" value="Gln_synt_N_sf"/>
</dbReference>
<dbReference type="InterPro" id="IPR008146">
    <property type="entry name" value="Gln_synth_cat_dom"/>
</dbReference>
<protein>
    <recommendedName>
        <fullName evidence="1">Glutamine synthetase</fullName>
    </recommendedName>
</protein>
<name>A0AAD7ICE0_9AGAR</name>
<dbReference type="Gene3D" id="3.30.590.10">
    <property type="entry name" value="Glutamine synthetase/guanido kinase, catalytic domain"/>
    <property type="match status" value="1"/>
</dbReference>
<evidence type="ECO:0000256" key="4">
    <source>
        <dbReference type="RuleBase" id="RU000384"/>
    </source>
</evidence>
<evidence type="ECO:0000313" key="7">
    <source>
        <dbReference type="Proteomes" id="UP001215280"/>
    </source>
</evidence>
<dbReference type="PROSITE" id="PS51987">
    <property type="entry name" value="GS_CATALYTIC"/>
    <property type="match status" value="1"/>
</dbReference>
<evidence type="ECO:0000256" key="1">
    <source>
        <dbReference type="ARBA" id="ARBA00021364"/>
    </source>
</evidence>
<sequence>MDYSHGVVYTPQNVTQQRVVADVTVLDDPSISYVRIYWVDLVNIRRCRIVPIEYFKALLKSNRPGVNIAKVCFGLIYLMVAPGFLPIGEYLYTVDVATLRPCPFAPGHVAVLGQFEEKAAIKGADGNTTVAVNLCPRTLLRRIVEQIKHSHKTEFLVGFETEFILLKSTDPVEPVNIHDWTASAGLPAGSTETIVLQEIADAITASGIALSMYHPEAAPGQYEIVTGPLTPLEAADALVHTREIVVQVAAKNGLHATFAPRPFMYSAGSSAHAHISVHAQGDQKPADKLSAHESSFLAGVLAHLPAIVAFTLPTSASYKRMTDGVWSGGTYVSYGTENREAPVRLTNATSPASRNFEARFVDGTANPHVALAAVLAGGLLGLRAKLPLEMGDCTANSAAGMTEAERKALGITQRMPLGVDEARQSLEKDAALCEVLGSDFVEKYLSVNKTLEAALIQDGENEAQQLTRLVKFY</sequence>
<accession>A0AAD7ICE0</accession>
<feature type="domain" description="GS catalytic" evidence="5">
    <location>
        <begin position="136"/>
        <end position="473"/>
    </location>
</feature>
<evidence type="ECO:0000256" key="2">
    <source>
        <dbReference type="ARBA" id="ARBA00022598"/>
    </source>
</evidence>
<dbReference type="Proteomes" id="UP001215280">
    <property type="component" value="Unassembled WGS sequence"/>
</dbReference>
<dbReference type="GO" id="GO:0006542">
    <property type="term" value="P:glutamine biosynthetic process"/>
    <property type="evidence" value="ECO:0007669"/>
    <property type="project" value="InterPro"/>
</dbReference>
<gene>
    <name evidence="6" type="ORF">DFH07DRAFT_839563</name>
</gene>
<keyword evidence="7" id="KW-1185">Reference proteome</keyword>
<evidence type="ECO:0000256" key="3">
    <source>
        <dbReference type="PROSITE-ProRule" id="PRU01331"/>
    </source>
</evidence>
<evidence type="ECO:0000259" key="5">
    <source>
        <dbReference type="PROSITE" id="PS51987"/>
    </source>
</evidence>
<dbReference type="SUPFAM" id="SSF55931">
    <property type="entry name" value="Glutamine synthetase/guanido kinase"/>
    <property type="match status" value="1"/>
</dbReference>
<dbReference type="SMART" id="SM01230">
    <property type="entry name" value="Gln-synt_C"/>
    <property type="match status" value="1"/>
</dbReference>
<dbReference type="EMBL" id="JARJLG010000129">
    <property type="protein sequence ID" value="KAJ7739988.1"/>
    <property type="molecule type" value="Genomic_DNA"/>
</dbReference>
<dbReference type="PANTHER" id="PTHR43785:SF2">
    <property type="entry name" value="TYPE-1 GLUTAMINE SYNTHETASE 1"/>
    <property type="match status" value="1"/>
</dbReference>
<dbReference type="AlphaFoldDB" id="A0AAD7ICE0"/>
<dbReference type="Gene3D" id="3.10.20.70">
    <property type="entry name" value="Glutamine synthetase, N-terminal domain"/>
    <property type="match status" value="1"/>
</dbReference>
<keyword evidence="2" id="KW-0436">Ligase</keyword>
<dbReference type="InterPro" id="IPR014746">
    <property type="entry name" value="Gln_synth/guanido_kin_cat_dom"/>
</dbReference>
<evidence type="ECO:0000313" key="6">
    <source>
        <dbReference type="EMBL" id="KAJ7739988.1"/>
    </source>
</evidence>
<proteinExistence type="inferred from homology"/>
<organism evidence="6 7">
    <name type="scientific">Mycena maculata</name>
    <dbReference type="NCBI Taxonomy" id="230809"/>
    <lineage>
        <taxon>Eukaryota</taxon>
        <taxon>Fungi</taxon>
        <taxon>Dikarya</taxon>
        <taxon>Basidiomycota</taxon>
        <taxon>Agaricomycotina</taxon>
        <taxon>Agaricomycetes</taxon>
        <taxon>Agaricomycetidae</taxon>
        <taxon>Agaricales</taxon>
        <taxon>Marasmiineae</taxon>
        <taxon>Mycenaceae</taxon>
        <taxon>Mycena</taxon>
    </lineage>
</organism>
<dbReference type="Pfam" id="PF00120">
    <property type="entry name" value="Gln-synt_C"/>
    <property type="match status" value="1"/>
</dbReference>